<reference evidence="1" key="1">
    <citation type="submission" date="2015-04" db="EMBL/GenBank/DDBJ databases">
        <title>The genome sequence of the plant pathogenic Rhizarian Plasmodiophora brassicae reveals insights in its biotrophic life cycle and the origin of chitin synthesis.</title>
        <authorList>
            <person name="Schwelm A."/>
            <person name="Fogelqvist J."/>
            <person name="Knaust A."/>
            <person name="Julke S."/>
            <person name="Lilja T."/>
            <person name="Dhandapani V."/>
            <person name="Bonilla-Rosso G."/>
            <person name="Karlsson M."/>
            <person name="Shevchenko A."/>
            <person name="Choi S.R."/>
            <person name="Kim H.G."/>
            <person name="Park J.Y."/>
            <person name="Lim Y.P."/>
            <person name="Ludwig-Muller J."/>
            <person name="Dixelius C."/>
        </authorList>
    </citation>
    <scope>NUCLEOTIDE SEQUENCE</scope>
    <source>
        <tissue evidence="1">Potato root galls</tissue>
    </source>
</reference>
<proteinExistence type="predicted"/>
<protein>
    <submittedName>
        <fullName evidence="1">Uncharacterized protein</fullName>
    </submittedName>
</protein>
<dbReference type="AlphaFoldDB" id="A0A0H5R6W6"/>
<organism evidence="1">
    <name type="scientific">Spongospora subterranea</name>
    <dbReference type="NCBI Taxonomy" id="70186"/>
    <lineage>
        <taxon>Eukaryota</taxon>
        <taxon>Sar</taxon>
        <taxon>Rhizaria</taxon>
        <taxon>Endomyxa</taxon>
        <taxon>Phytomyxea</taxon>
        <taxon>Plasmodiophorida</taxon>
        <taxon>Plasmodiophoridae</taxon>
        <taxon>Spongospora</taxon>
    </lineage>
</organism>
<accession>A0A0H5R6W6</accession>
<dbReference type="EMBL" id="HACM01003597">
    <property type="protein sequence ID" value="CRZ04039.1"/>
    <property type="molecule type" value="Transcribed_RNA"/>
</dbReference>
<evidence type="ECO:0000313" key="1">
    <source>
        <dbReference type="EMBL" id="CRZ04039.1"/>
    </source>
</evidence>
<sequence>MPCRLVQPQSARFGQTTGGDLVDISRRNRVVERPRDDVVMLVNDHATNRHLIGSKSQIALYQRLVHKVNVTSLDGRHSPTTVKSMGAQAALTMANKNGPIENSGQTPFKVEIANDKKSLGCQWYR</sequence>
<name>A0A0H5R6W6_9EUKA</name>